<evidence type="ECO:0000256" key="1">
    <source>
        <dbReference type="ARBA" id="ARBA00022737"/>
    </source>
</evidence>
<evidence type="ECO:0000256" key="3">
    <source>
        <dbReference type="PROSITE-ProRule" id="PRU00023"/>
    </source>
</evidence>
<protein>
    <submittedName>
        <fullName evidence="4">Ankyrin repeat domain-containing protein</fullName>
    </submittedName>
</protein>
<keyword evidence="2 3" id="KW-0040">ANK repeat</keyword>
<dbReference type="InterPro" id="IPR036770">
    <property type="entry name" value="Ankyrin_rpt-contain_sf"/>
</dbReference>
<dbReference type="PROSITE" id="PS50088">
    <property type="entry name" value="ANK_REPEAT"/>
    <property type="match status" value="3"/>
</dbReference>
<reference evidence="4 5" key="1">
    <citation type="submission" date="2020-05" db="EMBL/GenBank/DDBJ databases">
        <title>Identification and distribution of gene clusters putatively required for synthesis of sphingolipid metabolism inhibitors in phylogenetically diverse species of the filamentous fungus Fusarium.</title>
        <authorList>
            <person name="Kim H.-S."/>
            <person name="Busman M."/>
            <person name="Brown D.W."/>
            <person name="Divon H."/>
            <person name="Uhlig S."/>
            <person name="Proctor R.H."/>
        </authorList>
    </citation>
    <scope>NUCLEOTIDE SEQUENCE [LARGE SCALE GENOMIC DNA]</scope>
    <source>
        <strain evidence="4 5">NRRL 53147</strain>
    </source>
</reference>
<dbReference type="Gene3D" id="1.25.40.20">
    <property type="entry name" value="Ankyrin repeat-containing domain"/>
    <property type="match status" value="2"/>
</dbReference>
<dbReference type="EMBL" id="JAAOAM010000024">
    <property type="protein sequence ID" value="KAF5556861.1"/>
    <property type="molecule type" value="Genomic_DNA"/>
</dbReference>
<organism evidence="4 5">
    <name type="scientific">Fusarium mexicanum</name>
    <dbReference type="NCBI Taxonomy" id="751941"/>
    <lineage>
        <taxon>Eukaryota</taxon>
        <taxon>Fungi</taxon>
        <taxon>Dikarya</taxon>
        <taxon>Ascomycota</taxon>
        <taxon>Pezizomycotina</taxon>
        <taxon>Sordariomycetes</taxon>
        <taxon>Hypocreomycetidae</taxon>
        <taxon>Hypocreales</taxon>
        <taxon>Nectriaceae</taxon>
        <taxon>Fusarium</taxon>
        <taxon>Fusarium fujikuroi species complex</taxon>
    </lineage>
</organism>
<dbReference type="Pfam" id="PF00023">
    <property type="entry name" value="Ank"/>
    <property type="match status" value="1"/>
</dbReference>
<dbReference type="SMART" id="SM00248">
    <property type="entry name" value="ANK"/>
    <property type="match status" value="6"/>
</dbReference>
<dbReference type="InterPro" id="IPR002110">
    <property type="entry name" value="Ankyrin_rpt"/>
</dbReference>
<dbReference type="SUPFAM" id="SSF48403">
    <property type="entry name" value="Ankyrin repeat"/>
    <property type="match status" value="1"/>
</dbReference>
<feature type="repeat" description="ANK" evidence="3">
    <location>
        <begin position="562"/>
        <end position="594"/>
    </location>
</feature>
<evidence type="ECO:0000313" key="5">
    <source>
        <dbReference type="Proteomes" id="UP000522262"/>
    </source>
</evidence>
<dbReference type="Pfam" id="PF12796">
    <property type="entry name" value="Ank_2"/>
    <property type="match status" value="1"/>
</dbReference>
<dbReference type="PANTHER" id="PTHR24198">
    <property type="entry name" value="ANKYRIN REPEAT AND PROTEIN KINASE DOMAIN-CONTAINING PROTEIN"/>
    <property type="match status" value="1"/>
</dbReference>
<gene>
    <name evidence="4" type="ORF">FMEXI_914</name>
</gene>
<comment type="caution">
    <text evidence="4">The sequence shown here is derived from an EMBL/GenBank/DDBJ whole genome shotgun (WGS) entry which is preliminary data.</text>
</comment>
<dbReference type="Proteomes" id="UP000522262">
    <property type="component" value="Unassembled WGS sequence"/>
</dbReference>
<keyword evidence="5" id="KW-1185">Reference proteome</keyword>
<dbReference type="PROSITE" id="PS50297">
    <property type="entry name" value="ANK_REP_REGION"/>
    <property type="match status" value="3"/>
</dbReference>
<keyword evidence="1" id="KW-0677">Repeat</keyword>
<proteinExistence type="predicted"/>
<dbReference type="AlphaFoldDB" id="A0A8H5JPH9"/>
<evidence type="ECO:0000313" key="4">
    <source>
        <dbReference type="EMBL" id="KAF5556861.1"/>
    </source>
</evidence>
<name>A0A8H5JPH9_9HYPO</name>
<dbReference type="PANTHER" id="PTHR24198:SF165">
    <property type="entry name" value="ANKYRIN REPEAT-CONTAINING PROTEIN-RELATED"/>
    <property type="match status" value="1"/>
</dbReference>
<feature type="repeat" description="ANK" evidence="3">
    <location>
        <begin position="493"/>
        <end position="525"/>
    </location>
</feature>
<evidence type="ECO:0000256" key="2">
    <source>
        <dbReference type="ARBA" id="ARBA00023043"/>
    </source>
</evidence>
<feature type="repeat" description="ANK" evidence="3">
    <location>
        <begin position="595"/>
        <end position="627"/>
    </location>
</feature>
<sequence length="758" mass="82327">MPDTSASTLRDIVIAPFEVSTFGFFCKLGIWILDDPFGLGRAGEAALTFFDACEFGGQAMAMSEPMINCFNSLAPRPAKLLSSESAPIQIDNWQHNDGHRTSGRPCHVTISVNAMAEAIGLVASVASLLDLALKLSNSLHNLQFQFRNAPYLIQALKNETEATRTVLARVETSIHSAATARLGGPGNSGILSDLTAEIGKGAAVLKDLDIFVDGLNNETSTLRRVKWVHKRERASGLIKDLKEVRSRISELQLAYGNLGACLLDTRDQITADRDTTFQNQSDITAALEALQNTTPNLPPEWVDAISNQLATSINTIRPGLAKDNITDVSPHQSHRQQITQAICSPLQHCTLAFKLKLMQSQCSIGLFENPVAVFDIDLDGNSAMHASIQGFLPWELTLQIWEVLLQAGADPDQVNADGLSFRHKIANQQLQNDIPFEFQPEVQKLVQISQCLEDIDLTFIHEVVVKRCPIDIGPVLKSGKSDILAQIHSGDRFGMTPLMYAVALGDAKAAEALIEAGASVHKKGPFGRNLVDYAGHLPSNTCAAILDLLLAAGANAIDAFPTGWSLLHTAAIRDNVIMIDRLLQEGAQTDCIGPRGNLPIHYAASHNSVNAVRLLHEKGADVNALADNGLSSLGVAIQKNASDAQAALLELGADHRITGDWGTYLHVAAYWGNERTFNTLSCLKLMSLDVDARDAEGLTATDVYESRYDKTDELTRSFCQLRNSIIQRSPDDYSSEDEVGDTDQFFDACEFSCDNGLC</sequence>
<accession>A0A8H5JPH9</accession>